<evidence type="ECO:0000256" key="4">
    <source>
        <dbReference type="ARBA" id="ARBA00022840"/>
    </source>
</evidence>
<accession>A0A517NP68</accession>
<organism evidence="6 7">
    <name type="scientific">Stieleria marina</name>
    <dbReference type="NCBI Taxonomy" id="1930275"/>
    <lineage>
        <taxon>Bacteria</taxon>
        <taxon>Pseudomonadati</taxon>
        <taxon>Planctomycetota</taxon>
        <taxon>Planctomycetia</taxon>
        <taxon>Pirellulales</taxon>
        <taxon>Pirellulaceae</taxon>
        <taxon>Stieleria</taxon>
    </lineage>
</organism>
<evidence type="ECO:0000259" key="5">
    <source>
        <dbReference type="PROSITE" id="PS50011"/>
    </source>
</evidence>
<evidence type="ECO:0000256" key="3">
    <source>
        <dbReference type="ARBA" id="ARBA00022777"/>
    </source>
</evidence>
<evidence type="ECO:0000256" key="1">
    <source>
        <dbReference type="ARBA" id="ARBA00022679"/>
    </source>
</evidence>
<dbReference type="InterPro" id="IPR011009">
    <property type="entry name" value="Kinase-like_dom_sf"/>
</dbReference>
<proteinExistence type="predicted"/>
<dbReference type="InterPro" id="IPR013320">
    <property type="entry name" value="ConA-like_dom_sf"/>
</dbReference>
<dbReference type="Pfam" id="PF00069">
    <property type="entry name" value="Pkinase"/>
    <property type="match status" value="1"/>
</dbReference>
<dbReference type="SMART" id="SM00220">
    <property type="entry name" value="S_TKc"/>
    <property type="match status" value="1"/>
</dbReference>
<keyword evidence="4" id="KW-0067">ATP-binding</keyword>
<dbReference type="PANTHER" id="PTHR43289:SF6">
    <property type="entry name" value="SERINE_THREONINE-PROTEIN KINASE NEKL-3"/>
    <property type="match status" value="1"/>
</dbReference>
<keyword evidence="1 6" id="KW-0808">Transferase</keyword>
<keyword evidence="2" id="KW-0547">Nucleotide-binding</keyword>
<dbReference type="InterPro" id="IPR000719">
    <property type="entry name" value="Prot_kinase_dom"/>
</dbReference>
<dbReference type="Proteomes" id="UP000319817">
    <property type="component" value="Chromosome"/>
</dbReference>
<evidence type="ECO:0000313" key="7">
    <source>
        <dbReference type="Proteomes" id="UP000319817"/>
    </source>
</evidence>
<reference evidence="6 7" key="1">
    <citation type="submission" date="2019-02" db="EMBL/GenBank/DDBJ databases">
        <title>Deep-cultivation of Planctomycetes and their phenomic and genomic characterization uncovers novel biology.</title>
        <authorList>
            <person name="Wiegand S."/>
            <person name="Jogler M."/>
            <person name="Boedeker C."/>
            <person name="Pinto D."/>
            <person name="Vollmers J."/>
            <person name="Rivas-Marin E."/>
            <person name="Kohn T."/>
            <person name="Peeters S.H."/>
            <person name="Heuer A."/>
            <person name="Rast P."/>
            <person name="Oberbeckmann S."/>
            <person name="Bunk B."/>
            <person name="Jeske O."/>
            <person name="Meyerdierks A."/>
            <person name="Storesund J.E."/>
            <person name="Kallscheuer N."/>
            <person name="Luecker S."/>
            <person name="Lage O.M."/>
            <person name="Pohl T."/>
            <person name="Merkel B.J."/>
            <person name="Hornburger P."/>
            <person name="Mueller R.-W."/>
            <person name="Bruemmer F."/>
            <person name="Labrenz M."/>
            <person name="Spormann A.M."/>
            <person name="Op den Camp H."/>
            <person name="Overmann J."/>
            <person name="Amann R."/>
            <person name="Jetten M.S.M."/>
            <person name="Mascher T."/>
            <person name="Medema M.H."/>
            <person name="Devos D.P."/>
            <person name="Kaster A.-K."/>
            <person name="Ovreas L."/>
            <person name="Rohde M."/>
            <person name="Galperin M.Y."/>
            <person name="Jogler C."/>
        </authorList>
    </citation>
    <scope>NUCLEOTIDE SEQUENCE [LARGE SCALE GENOMIC DNA]</scope>
    <source>
        <strain evidence="6 7">K23_9</strain>
    </source>
</reference>
<name>A0A517NP68_9BACT</name>
<sequence length="632" mass="68400">MILVNRYCDQFELLWQQTRDASPSEFLGTVDCTDQRVLGALVEELVAIDIQYRRKFGLPVERSVYESEFPSLSTDLVDTLVEGTVAGPVDANRFHPGQQIGDYVIEGLAGSGGMGQVYRAKHNLMGRRVAIKLLQQSIYQDPVARKRFEREVHSLASLSHPNIVTAFDARDVDGELCLVTEWVEGATLSDTVRTRGPLPESEVIEIGIQTAGGLKYAHDAGIIHRDVKPSNLVIDADGQVKILDLGIARLNLEPDRDASVEPLTQSHQMMGTAEFLSPEQARSPKRAGVASDIYSLGCTLFYLLSGRPPYTGDSPIDVVLKHANSPTPALSAFSTGKGISDPLSQFVQQMMDKDPAKRPGSMAEVTSVLSDGRERDVVASESATVGRQRPIVRQLSLAVVACGILVLGWLVAKPLMQHGVSGASLSSGSGLHFNGRTSYAIVPGFDVPVSDNAMIEAVVTPHAGPLPANIVTWTGSESLVLFTANGKKWGVASLRDGESTLVVSNQEFVLGKTCVVAAQRRGADLKLWLNGEQVDTRPLEYQLHSSEPTLCFGGVPGDLFPDENWDRFFAGDIHRIRLSNSPLPAPATDAEDLTALESTVALFDFHEGVGESTTDRTQFGWTATLVKSAWAN</sequence>
<dbReference type="CDD" id="cd14014">
    <property type="entry name" value="STKc_PknB_like"/>
    <property type="match status" value="1"/>
</dbReference>
<dbReference type="Gene3D" id="1.10.510.10">
    <property type="entry name" value="Transferase(Phosphotransferase) domain 1"/>
    <property type="match status" value="1"/>
</dbReference>
<protein>
    <submittedName>
        <fullName evidence="6">Serine/threonine-protein kinase PknB</fullName>
        <ecNumber evidence="6">2.7.11.1</ecNumber>
    </submittedName>
</protein>
<dbReference type="SUPFAM" id="SSF49899">
    <property type="entry name" value="Concanavalin A-like lectins/glucanases"/>
    <property type="match status" value="1"/>
</dbReference>
<dbReference type="PANTHER" id="PTHR43289">
    <property type="entry name" value="MITOGEN-ACTIVATED PROTEIN KINASE KINASE KINASE 20-RELATED"/>
    <property type="match status" value="1"/>
</dbReference>
<dbReference type="PROSITE" id="PS00108">
    <property type="entry name" value="PROTEIN_KINASE_ST"/>
    <property type="match status" value="1"/>
</dbReference>
<keyword evidence="3 6" id="KW-0418">Kinase</keyword>
<dbReference type="EC" id="2.7.11.1" evidence="6"/>
<evidence type="ECO:0000313" key="6">
    <source>
        <dbReference type="EMBL" id="QDT08914.1"/>
    </source>
</evidence>
<gene>
    <name evidence="6" type="primary">pknB_5</name>
    <name evidence="6" type="ORF">K239x_08570</name>
</gene>
<dbReference type="InterPro" id="IPR008271">
    <property type="entry name" value="Ser/Thr_kinase_AS"/>
</dbReference>
<dbReference type="Gene3D" id="3.30.200.20">
    <property type="entry name" value="Phosphorylase Kinase, domain 1"/>
    <property type="match status" value="1"/>
</dbReference>
<keyword evidence="7" id="KW-1185">Reference proteome</keyword>
<feature type="domain" description="Protein kinase" evidence="5">
    <location>
        <begin position="103"/>
        <end position="369"/>
    </location>
</feature>
<dbReference type="GO" id="GO:0005524">
    <property type="term" value="F:ATP binding"/>
    <property type="evidence" value="ECO:0007669"/>
    <property type="project" value="UniProtKB-KW"/>
</dbReference>
<dbReference type="AlphaFoldDB" id="A0A517NP68"/>
<dbReference type="Gene3D" id="2.60.120.200">
    <property type="match status" value="1"/>
</dbReference>
<evidence type="ECO:0000256" key="2">
    <source>
        <dbReference type="ARBA" id="ARBA00022741"/>
    </source>
</evidence>
<dbReference type="PROSITE" id="PS50011">
    <property type="entry name" value="PROTEIN_KINASE_DOM"/>
    <property type="match status" value="1"/>
</dbReference>
<dbReference type="EMBL" id="CP036526">
    <property type="protein sequence ID" value="QDT08914.1"/>
    <property type="molecule type" value="Genomic_DNA"/>
</dbReference>
<dbReference type="GO" id="GO:0004674">
    <property type="term" value="F:protein serine/threonine kinase activity"/>
    <property type="evidence" value="ECO:0007669"/>
    <property type="project" value="UniProtKB-EC"/>
</dbReference>
<dbReference type="SUPFAM" id="SSF56112">
    <property type="entry name" value="Protein kinase-like (PK-like)"/>
    <property type="match status" value="1"/>
</dbReference>